<dbReference type="EMBL" id="WIPA01000014">
    <property type="protein sequence ID" value="MQR27305.1"/>
    <property type="molecule type" value="Genomic_DNA"/>
</dbReference>
<dbReference type="Proteomes" id="UP000469952">
    <property type="component" value="Unassembled WGS sequence"/>
</dbReference>
<dbReference type="RefSeq" id="WP_153245495.1">
    <property type="nucleotide sequence ID" value="NZ_WIPA01000014.1"/>
</dbReference>
<comment type="caution">
    <text evidence="1">The sequence shown here is derived from an EMBL/GenBank/DDBJ whole genome shotgun (WGS) entry which is preliminary data.</text>
</comment>
<evidence type="ECO:0000313" key="2">
    <source>
        <dbReference type="Proteomes" id="UP000469952"/>
    </source>
</evidence>
<evidence type="ECO:0008006" key="3">
    <source>
        <dbReference type="Google" id="ProtNLM"/>
    </source>
</evidence>
<dbReference type="AlphaFoldDB" id="A0A843Z3A2"/>
<reference evidence="1 2" key="1">
    <citation type="submission" date="2019-10" db="EMBL/GenBank/DDBJ databases">
        <title>WGS of Leuconostoc mesenteroides.</title>
        <authorList>
            <person name="Melo Bolivar J."/>
            <person name="Marino-Ramirez L."/>
            <person name="Villamil Diaz L.M."/>
        </authorList>
    </citation>
    <scope>NUCLEOTIDE SEQUENCE [LARGE SCALE GENOMIC DNA]</scope>
    <source>
        <strain evidence="1 2">M11</strain>
    </source>
</reference>
<protein>
    <recommendedName>
        <fullName evidence="3">Phage protein</fullName>
    </recommendedName>
</protein>
<name>A0A843Z3A2_LEUME</name>
<sequence>MNKYQKKPVVIEAIQYDDNPETDIELQEKFGIDPVRVSYKNPDDPILIIETLEGEMKAHVGDYIIKGVHGEIYPCKPDIFYETYQKVN</sequence>
<gene>
    <name evidence="1" type="ORF">GFV13_08535</name>
</gene>
<proteinExistence type="predicted"/>
<evidence type="ECO:0000313" key="1">
    <source>
        <dbReference type="EMBL" id="MQR27305.1"/>
    </source>
</evidence>
<accession>A0A843Z3A2</accession>
<organism evidence="1 2">
    <name type="scientific">Leuconostoc mesenteroides</name>
    <dbReference type="NCBI Taxonomy" id="1245"/>
    <lineage>
        <taxon>Bacteria</taxon>
        <taxon>Bacillati</taxon>
        <taxon>Bacillota</taxon>
        <taxon>Bacilli</taxon>
        <taxon>Lactobacillales</taxon>
        <taxon>Lactobacillaceae</taxon>
        <taxon>Leuconostoc</taxon>
    </lineage>
</organism>